<protein>
    <submittedName>
        <fullName evidence="2">Helix-turn-helix transcriptional regulator</fullName>
    </submittedName>
</protein>
<dbReference type="AlphaFoldDB" id="A0A559IXV7"/>
<dbReference type="CDD" id="cd00093">
    <property type="entry name" value="HTH_XRE"/>
    <property type="match status" value="1"/>
</dbReference>
<accession>A0A559IXV7</accession>
<dbReference type="Gene3D" id="1.10.260.40">
    <property type="entry name" value="lambda repressor-like DNA-binding domains"/>
    <property type="match status" value="1"/>
</dbReference>
<dbReference type="RefSeq" id="WP_144987903.1">
    <property type="nucleotide sequence ID" value="NZ_VNJK01000001.1"/>
</dbReference>
<evidence type="ECO:0000259" key="1">
    <source>
        <dbReference type="PROSITE" id="PS50943"/>
    </source>
</evidence>
<organism evidence="2 3">
    <name type="scientific">Paenibacillus agilis</name>
    <dbReference type="NCBI Taxonomy" id="3020863"/>
    <lineage>
        <taxon>Bacteria</taxon>
        <taxon>Bacillati</taxon>
        <taxon>Bacillota</taxon>
        <taxon>Bacilli</taxon>
        <taxon>Bacillales</taxon>
        <taxon>Paenibacillaceae</taxon>
        <taxon>Paenibacillus</taxon>
    </lineage>
</organism>
<comment type="caution">
    <text evidence="2">The sequence shown here is derived from an EMBL/GenBank/DDBJ whole genome shotgun (WGS) entry which is preliminary data.</text>
</comment>
<feature type="domain" description="HTH cro/C1-type" evidence="1">
    <location>
        <begin position="26"/>
        <end position="64"/>
    </location>
</feature>
<dbReference type="InterPro" id="IPR010982">
    <property type="entry name" value="Lambda_DNA-bd_dom_sf"/>
</dbReference>
<gene>
    <name evidence="2" type="ORF">FPZ44_04800</name>
</gene>
<dbReference type="Pfam" id="PF13443">
    <property type="entry name" value="HTH_26"/>
    <property type="match status" value="1"/>
</dbReference>
<evidence type="ECO:0000313" key="2">
    <source>
        <dbReference type="EMBL" id="TVX92436.1"/>
    </source>
</evidence>
<evidence type="ECO:0000313" key="3">
    <source>
        <dbReference type="Proteomes" id="UP000318102"/>
    </source>
</evidence>
<dbReference type="SUPFAM" id="SSF47413">
    <property type="entry name" value="lambda repressor-like DNA-binding domains"/>
    <property type="match status" value="1"/>
</dbReference>
<reference evidence="2 3" key="1">
    <citation type="submission" date="2019-07" db="EMBL/GenBank/DDBJ databases">
        <authorList>
            <person name="Kim J."/>
        </authorList>
    </citation>
    <scope>NUCLEOTIDE SEQUENCE [LARGE SCALE GENOMIC DNA]</scope>
    <source>
        <strain evidence="2 3">N4</strain>
    </source>
</reference>
<proteinExistence type="predicted"/>
<dbReference type="OrthoDB" id="1904300at2"/>
<name>A0A559IXV7_9BACL</name>
<dbReference type="Proteomes" id="UP000318102">
    <property type="component" value="Unassembled WGS sequence"/>
</dbReference>
<dbReference type="PROSITE" id="PS50943">
    <property type="entry name" value="HTH_CROC1"/>
    <property type="match status" value="1"/>
</dbReference>
<sequence>MEPAHSITALQYVALIHEISYTKVCKEIGLTPQQFSDWVKKRRPIPRERLHSIARYFDIEPALLIDEQHYLQDLTADLKIDLQILFLNKLVQQAEEGSDIEAFEEKLIRLQHKKAQQGLINRFTAVIQQNDVQTTQLCEAFLDQIQSGNLSALQQAINPSEEGD</sequence>
<dbReference type="EMBL" id="VNJK01000001">
    <property type="protein sequence ID" value="TVX92436.1"/>
    <property type="molecule type" value="Genomic_DNA"/>
</dbReference>
<dbReference type="GO" id="GO:0003677">
    <property type="term" value="F:DNA binding"/>
    <property type="evidence" value="ECO:0007669"/>
    <property type="project" value="InterPro"/>
</dbReference>
<keyword evidence="3" id="KW-1185">Reference proteome</keyword>
<dbReference type="InterPro" id="IPR001387">
    <property type="entry name" value="Cro/C1-type_HTH"/>
</dbReference>